<gene>
    <name evidence="3" type="ORF">PTE30175_00052</name>
</gene>
<dbReference type="RefSeq" id="WP_150695053.1">
    <property type="nucleotide sequence ID" value="NZ_CABPRZ010000001.1"/>
</dbReference>
<dbReference type="Pfam" id="PF00563">
    <property type="entry name" value="EAL"/>
    <property type="match status" value="1"/>
</dbReference>
<dbReference type="PROSITE" id="PS50883">
    <property type="entry name" value="EAL"/>
    <property type="match status" value="1"/>
</dbReference>
<dbReference type="GO" id="GO:0071111">
    <property type="term" value="F:cyclic-guanylate-specific phosphodiesterase activity"/>
    <property type="evidence" value="ECO:0007669"/>
    <property type="project" value="InterPro"/>
</dbReference>
<accession>A0A5E4RA22</accession>
<dbReference type="InterPro" id="IPR035919">
    <property type="entry name" value="EAL_sf"/>
</dbReference>
<feature type="domain" description="GGDEF" evidence="2">
    <location>
        <begin position="450"/>
        <end position="601"/>
    </location>
</feature>
<dbReference type="EMBL" id="CABPRZ010000001">
    <property type="protein sequence ID" value="VVD60045.1"/>
    <property type="molecule type" value="Genomic_DNA"/>
</dbReference>
<dbReference type="CDD" id="cd04598">
    <property type="entry name" value="CBS_pair_GGDEF_EAL"/>
    <property type="match status" value="1"/>
</dbReference>
<proteinExistence type="predicted"/>
<dbReference type="PANTHER" id="PTHR33121:SF76">
    <property type="entry name" value="SIGNALING PROTEIN"/>
    <property type="match status" value="1"/>
</dbReference>
<dbReference type="InterPro" id="IPR000160">
    <property type="entry name" value="GGDEF_dom"/>
</dbReference>
<dbReference type="SMART" id="SM00267">
    <property type="entry name" value="GGDEF"/>
    <property type="match status" value="1"/>
</dbReference>
<evidence type="ECO:0000313" key="3">
    <source>
        <dbReference type="EMBL" id="VVD60045.1"/>
    </source>
</evidence>
<organism evidence="3 4">
    <name type="scientific">Pandoraea terrae</name>
    <dbReference type="NCBI Taxonomy" id="1537710"/>
    <lineage>
        <taxon>Bacteria</taxon>
        <taxon>Pseudomonadati</taxon>
        <taxon>Pseudomonadota</taxon>
        <taxon>Betaproteobacteria</taxon>
        <taxon>Burkholderiales</taxon>
        <taxon>Burkholderiaceae</taxon>
        <taxon>Pandoraea</taxon>
    </lineage>
</organism>
<dbReference type="InterPro" id="IPR046342">
    <property type="entry name" value="CBS_dom_sf"/>
</dbReference>
<reference evidence="3 4" key="1">
    <citation type="submission" date="2019-08" db="EMBL/GenBank/DDBJ databases">
        <authorList>
            <person name="Peeters C."/>
        </authorList>
    </citation>
    <scope>NUCLEOTIDE SEQUENCE [LARGE SCALE GENOMIC DNA]</scope>
    <source>
        <strain evidence="3 4">LMG 30175</strain>
    </source>
</reference>
<keyword evidence="4" id="KW-1185">Reference proteome</keyword>
<dbReference type="Gene3D" id="3.20.20.450">
    <property type="entry name" value="EAL domain"/>
    <property type="match status" value="1"/>
</dbReference>
<protein>
    <submittedName>
        <fullName evidence="3">Diguanylate cyclase</fullName>
    </submittedName>
</protein>
<dbReference type="SUPFAM" id="SSF54631">
    <property type="entry name" value="CBS-domain pair"/>
    <property type="match status" value="1"/>
</dbReference>
<dbReference type="SMART" id="SM00052">
    <property type="entry name" value="EAL"/>
    <property type="match status" value="1"/>
</dbReference>
<dbReference type="CDD" id="cd01949">
    <property type="entry name" value="GGDEF"/>
    <property type="match status" value="1"/>
</dbReference>
<dbReference type="OrthoDB" id="9813903at2"/>
<feature type="domain" description="EAL" evidence="1">
    <location>
        <begin position="9"/>
        <end position="268"/>
    </location>
</feature>
<dbReference type="SUPFAM" id="SSF141868">
    <property type="entry name" value="EAL domain-like"/>
    <property type="match status" value="1"/>
</dbReference>
<dbReference type="InterPro" id="IPR029787">
    <property type="entry name" value="Nucleotide_cyclase"/>
</dbReference>
<dbReference type="InterPro" id="IPR001633">
    <property type="entry name" value="EAL_dom"/>
</dbReference>
<evidence type="ECO:0000259" key="2">
    <source>
        <dbReference type="PROSITE" id="PS50887"/>
    </source>
</evidence>
<dbReference type="PROSITE" id="PS50887">
    <property type="entry name" value="GGDEF"/>
    <property type="match status" value="1"/>
</dbReference>
<dbReference type="SUPFAM" id="SSF55073">
    <property type="entry name" value="Nucleotide cyclase"/>
    <property type="match status" value="1"/>
</dbReference>
<dbReference type="Gene3D" id="3.30.70.270">
    <property type="match status" value="1"/>
</dbReference>
<evidence type="ECO:0000313" key="4">
    <source>
        <dbReference type="Proteomes" id="UP000414233"/>
    </source>
</evidence>
<sequence>MQPNAYDEALSLEAICRGVGPRGPGLSPVYQPILDFRTSSVAGYEGLIRGPAQTPLHTPAALFAAARRHGLLARLELACRRVVLQGFAQRDLPGRLFLNIGPVCGGLMTDGGDGADALGLAETLAMVRSLGLSPERVVIELTEHQPTLDLPATRAALAEYRSLGFEIALDDLGEGYASLRLWSELRPDYVKIDRHFVDGIDADTVKLQFVRSIRQIADTSGARVIAEGIEHASELQVVRDLGIFLGQGYFIARPAAEPERAITAGVQEVVNERRAYVHQQPSRLGASNVTLEGIAAYVVPVAPQMRNEDVFARFEADPGLEVLPVVERDRPVGLIGRAALIGRFARPFTRELYGRKPCSAVMEPQPLTFDKEARVEDLSRMIAEGASRQLAGGFIVTDQGRYFGVAQGHALMRHITDMQLDAARYANPLTLLPGNVPIDEHMDRLINRRLTFHACYIDLDNFKPFNDVFGYRRGDDLIQLVARVLMAVRNPESDFLGHIGGDDFLILFQSSDWESRCREALSRFGDAISEYFHPDQLAAGGFEAEDRRGMAVFHPITSLSIGVVEVTPERFLSHVEVSAAAAEAKKMAKRAQGNSLFVERRRGLR</sequence>
<dbReference type="Pfam" id="PF00990">
    <property type="entry name" value="GGDEF"/>
    <property type="match status" value="1"/>
</dbReference>
<dbReference type="InterPro" id="IPR043128">
    <property type="entry name" value="Rev_trsase/Diguanyl_cyclase"/>
</dbReference>
<evidence type="ECO:0000259" key="1">
    <source>
        <dbReference type="PROSITE" id="PS50883"/>
    </source>
</evidence>
<dbReference type="NCBIfam" id="TIGR00254">
    <property type="entry name" value="GGDEF"/>
    <property type="match status" value="1"/>
</dbReference>
<name>A0A5E4RA22_9BURK</name>
<dbReference type="InterPro" id="IPR050706">
    <property type="entry name" value="Cyclic-di-GMP_PDE-like"/>
</dbReference>
<dbReference type="PANTHER" id="PTHR33121">
    <property type="entry name" value="CYCLIC DI-GMP PHOSPHODIESTERASE PDEF"/>
    <property type="match status" value="1"/>
</dbReference>
<dbReference type="CDD" id="cd01948">
    <property type="entry name" value="EAL"/>
    <property type="match status" value="1"/>
</dbReference>
<dbReference type="Proteomes" id="UP000414233">
    <property type="component" value="Unassembled WGS sequence"/>
</dbReference>
<dbReference type="AlphaFoldDB" id="A0A5E4RA22"/>